<dbReference type="InterPro" id="IPR051781">
    <property type="entry name" value="Metallo-dep_Hydrolase"/>
</dbReference>
<keyword evidence="1" id="KW-0378">Hydrolase</keyword>
<gene>
    <name evidence="1" type="ORF">FVO59_02850</name>
</gene>
<dbReference type="PANTHER" id="PTHR43135:SF3">
    <property type="entry name" value="ALPHA-D-RIBOSE 1-METHYLPHOSPHONATE 5-TRIPHOSPHATE DIPHOSPHATASE"/>
    <property type="match status" value="1"/>
</dbReference>
<dbReference type="AlphaFoldDB" id="A0A7D8ACY2"/>
<dbReference type="Proteomes" id="UP000515708">
    <property type="component" value="Chromosome"/>
</dbReference>
<dbReference type="PANTHER" id="PTHR43135">
    <property type="entry name" value="ALPHA-D-RIBOSE 1-METHYLPHOSPHONATE 5-TRIPHOSPHATE DIPHOSPHATASE"/>
    <property type="match status" value="1"/>
</dbReference>
<proteinExistence type="predicted"/>
<reference evidence="1 2" key="1">
    <citation type="journal article" date="2020" name="Front. Microbiol.">
        <title>Design of Bacterial Strain-Specific qPCR Assays Using NGS Data and Publicly Available Resources and Its Application to Track Biocontrol Strains.</title>
        <authorList>
            <person name="Hernandez I."/>
            <person name="Sant C."/>
            <person name="Martinez R."/>
            <person name="Fernandez C."/>
        </authorList>
    </citation>
    <scope>NUCLEOTIDE SEQUENCE [LARGE SCALE GENOMIC DNA]</scope>
    <source>
        <strain evidence="1 2">B24</strain>
    </source>
</reference>
<dbReference type="InterPro" id="IPR032466">
    <property type="entry name" value="Metal_Hydrolase"/>
</dbReference>
<name>A0A7D8ACY2_9MICO</name>
<protein>
    <submittedName>
        <fullName evidence="1">Hydrolase</fullName>
    </submittedName>
</protein>
<accession>A0A7D8ACY2</accession>
<dbReference type="EMBL" id="CP043732">
    <property type="protein sequence ID" value="QMU96262.1"/>
    <property type="molecule type" value="Genomic_DNA"/>
</dbReference>
<evidence type="ECO:0000313" key="1">
    <source>
        <dbReference type="EMBL" id="QMU96262.1"/>
    </source>
</evidence>
<dbReference type="Gene3D" id="3.20.20.140">
    <property type="entry name" value="Metal-dependent hydrolases"/>
    <property type="match status" value="1"/>
</dbReference>
<dbReference type="GO" id="GO:0016787">
    <property type="term" value="F:hydrolase activity"/>
    <property type="evidence" value="ECO:0007669"/>
    <property type="project" value="UniProtKB-KW"/>
</dbReference>
<organism evidence="1 2">
    <name type="scientific">Microbacterium esteraromaticum</name>
    <dbReference type="NCBI Taxonomy" id="57043"/>
    <lineage>
        <taxon>Bacteria</taxon>
        <taxon>Bacillati</taxon>
        <taxon>Actinomycetota</taxon>
        <taxon>Actinomycetes</taxon>
        <taxon>Micrococcales</taxon>
        <taxon>Microbacteriaceae</taxon>
        <taxon>Microbacterium</taxon>
    </lineage>
</organism>
<evidence type="ECO:0000313" key="2">
    <source>
        <dbReference type="Proteomes" id="UP000515708"/>
    </source>
</evidence>
<dbReference type="RefSeq" id="WP_182254448.1">
    <property type="nucleotide sequence ID" value="NZ_CP043732.1"/>
</dbReference>
<dbReference type="SUPFAM" id="SSF51556">
    <property type="entry name" value="Metallo-dependent hydrolases"/>
    <property type="match status" value="1"/>
</dbReference>
<sequence length="313" mass="32654">MRSVTFFDGEGLREGTVVARDRAPQLFDRPAPAGTARLDGVVTGLFTDHHVHLQLVDHALLAASRLGRVVDLGADPNWISDVPGPVVVGYAGPFLTAPGGYPSDRAWAPPGSVREIPDAEHAARAVDELAAFGVSFIKVVAHGEAGPVLDDDAFRAVVRQAAVHRIPVVAHAEGRGQAQRAVRLGATRLAHAPFSEPLSDAEIAAQAASASWISTMAVHDGAARSIAVDNVRRFAAAGGEILYGTDMGNGPTPVDLREAEVDALRAAGIDGVDLLASLSPADPLDGGPLLLLPHGDPNRARRLTLADIDITEP</sequence>